<dbReference type="Pfam" id="PF04134">
    <property type="entry name" value="DCC1-like"/>
    <property type="match status" value="1"/>
</dbReference>
<evidence type="ECO:0000313" key="1">
    <source>
        <dbReference type="EMBL" id="GMA18789.1"/>
    </source>
</evidence>
<protein>
    <recommendedName>
        <fullName evidence="3">DUF393 domain-containing protein</fullName>
    </recommendedName>
</protein>
<gene>
    <name evidence="1" type="ORF">GCM10025862_08100</name>
</gene>
<dbReference type="Proteomes" id="UP001157109">
    <property type="component" value="Unassembled WGS sequence"/>
</dbReference>
<reference evidence="2" key="1">
    <citation type="journal article" date="2019" name="Int. J. Syst. Evol. Microbiol.">
        <title>The Global Catalogue of Microorganisms (GCM) 10K type strain sequencing project: providing services to taxonomists for standard genome sequencing and annotation.</title>
        <authorList>
            <consortium name="The Broad Institute Genomics Platform"/>
            <consortium name="The Broad Institute Genome Sequencing Center for Infectious Disease"/>
            <person name="Wu L."/>
            <person name="Ma J."/>
        </authorList>
    </citation>
    <scope>NUCLEOTIDE SEQUENCE [LARGE SCALE GENOMIC DNA]</scope>
    <source>
        <strain evidence="2">NBRC 105830</strain>
    </source>
</reference>
<dbReference type="InterPro" id="IPR007263">
    <property type="entry name" value="DCC1-like"/>
</dbReference>
<accession>A0ABQ6HJZ1</accession>
<comment type="caution">
    <text evidence="1">The sequence shown here is derived from an EMBL/GenBank/DDBJ whole genome shotgun (WGS) entry which is preliminary data.</text>
</comment>
<dbReference type="EMBL" id="BSUJ01000001">
    <property type="protein sequence ID" value="GMA18789.1"/>
    <property type="molecule type" value="Genomic_DNA"/>
</dbReference>
<evidence type="ECO:0008006" key="3">
    <source>
        <dbReference type="Google" id="ProtNLM"/>
    </source>
</evidence>
<dbReference type="RefSeq" id="WP_241443186.1">
    <property type="nucleotide sequence ID" value="NZ_BSUJ01000001.1"/>
</dbReference>
<sequence>MDPALPVLLYDDDCGFCTRTARLVPRLGVRCRIAALGATDLPALGVDPQRAQREVPFVDRRGAVSYGHHAWAGVLRTGPLPCRLAGRLLEAPGVSWVAARVYAWIAGHRQLMPGGTAACRLPR</sequence>
<organism evidence="1 2">
    <name type="scientific">Arsenicicoccus piscis</name>
    <dbReference type="NCBI Taxonomy" id="673954"/>
    <lineage>
        <taxon>Bacteria</taxon>
        <taxon>Bacillati</taxon>
        <taxon>Actinomycetota</taxon>
        <taxon>Actinomycetes</taxon>
        <taxon>Micrococcales</taxon>
        <taxon>Intrasporangiaceae</taxon>
        <taxon>Arsenicicoccus</taxon>
    </lineage>
</organism>
<keyword evidence="2" id="KW-1185">Reference proteome</keyword>
<proteinExistence type="predicted"/>
<name>A0ABQ6HJZ1_9MICO</name>
<evidence type="ECO:0000313" key="2">
    <source>
        <dbReference type="Proteomes" id="UP001157109"/>
    </source>
</evidence>